<name>A0ABT6CMM5_9SPHN</name>
<comment type="catalytic activity">
    <reaction evidence="5">
        <text>(R)-lactate + a quinone = a quinol + pyruvate</text>
        <dbReference type="Rhea" id="RHEA:51468"/>
        <dbReference type="ChEBI" id="CHEBI:15361"/>
        <dbReference type="ChEBI" id="CHEBI:16004"/>
        <dbReference type="ChEBI" id="CHEBI:24646"/>
        <dbReference type="ChEBI" id="CHEBI:132124"/>
        <dbReference type="EC" id="1.1.5.12"/>
    </reaction>
</comment>
<dbReference type="InterPro" id="IPR016172">
    <property type="entry name" value="D-lactate_DH_C-sub1"/>
</dbReference>
<evidence type="ECO:0000313" key="8">
    <source>
        <dbReference type="Proteomes" id="UP001222770"/>
    </source>
</evidence>
<dbReference type="Gene3D" id="3.30.465.10">
    <property type="match status" value="1"/>
</dbReference>
<dbReference type="PANTHER" id="PTHR43716">
    <property type="entry name" value="D-2-HYDROXYGLUTARATE DEHYDROGENASE, MITOCHONDRIAL"/>
    <property type="match status" value="1"/>
</dbReference>
<reference evidence="7 8" key="1">
    <citation type="submission" date="2023-03" db="EMBL/GenBank/DDBJ databases">
        <title>Novosphingobium cyanobacteriorum sp. nov., isolated from a eutrophic reservoir during the Microcystis bloom period.</title>
        <authorList>
            <person name="Kang M."/>
            <person name="Le V."/>
            <person name="Ko S.-R."/>
            <person name="Lee S.-A."/>
            <person name="Ahn C.-Y."/>
        </authorList>
    </citation>
    <scope>NUCLEOTIDE SEQUENCE [LARGE SCALE GENOMIC DNA]</scope>
    <source>
        <strain evidence="7 8">HBC54</strain>
    </source>
</reference>
<dbReference type="PIRSF" id="PIRSF000101">
    <property type="entry name" value="D-lactate_dh"/>
    <property type="match status" value="1"/>
</dbReference>
<evidence type="ECO:0000256" key="3">
    <source>
        <dbReference type="ARBA" id="ARBA00022827"/>
    </source>
</evidence>
<keyword evidence="3 5" id="KW-0274">FAD</keyword>
<gene>
    <name evidence="7" type="primary">dld</name>
    <name evidence="7" type="ORF">POM99_18055</name>
</gene>
<dbReference type="InterPro" id="IPR016164">
    <property type="entry name" value="FAD-linked_Oxase-like_C"/>
</dbReference>
<keyword evidence="8" id="KW-1185">Reference proteome</keyword>
<evidence type="ECO:0000259" key="6">
    <source>
        <dbReference type="PROSITE" id="PS51387"/>
    </source>
</evidence>
<keyword evidence="2 5" id="KW-0285">Flavoprotein</keyword>
<evidence type="ECO:0000256" key="4">
    <source>
        <dbReference type="ARBA" id="ARBA00023002"/>
    </source>
</evidence>
<dbReference type="InterPro" id="IPR015409">
    <property type="entry name" value="Lactate_DH_C"/>
</dbReference>
<dbReference type="SUPFAM" id="SSF55103">
    <property type="entry name" value="FAD-linked oxidases, C-terminal domain"/>
    <property type="match status" value="1"/>
</dbReference>
<dbReference type="Gene3D" id="3.30.43.10">
    <property type="entry name" value="Uridine Diphospho-n-acetylenolpyruvylglucosamine Reductase, domain 2"/>
    <property type="match status" value="1"/>
</dbReference>
<comment type="caution">
    <text evidence="7">The sequence shown here is derived from an EMBL/GenBank/DDBJ whole genome shotgun (WGS) entry which is preliminary data.</text>
</comment>
<accession>A0ABT6CMM5</accession>
<dbReference type="InterPro" id="IPR016167">
    <property type="entry name" value="FAD-bd_PCMH_sub1"/>
</dbReference>
<dbReference type="InterPro" id="IPR016169">
    <property type="entry name" value="FAD-bd_PCMH_sub2"/>
</dbReference>
<dbReference type="Pfam" id="PF01565">
    <property type="entry name" value="FAD_binding_4"/>
    <property type="match status" value="1"/>
</dbReference>
<sequence length="556" mass="59275">MQGRALLAHLRAIVGRGHVITAPSATRAFTNGYRTGSGTVLAVVRPGSLVEMWHCARACVTAGCIIIVQAANTGLTGGSTPAGGYDRPVVLISTLRIDGIIPILDGQEAICLAGATLTMLEDRLAPYGRVPHSVIGSTCLGASVVGGICNNSGGALVSRGPAFTRHALYARVDENGRLELVNRLGVLLPDDPEAALALLDGGTIPPDLVARTDRADGCSAYEHEVRDIDRPTPARFNADSRRHFGASGSAGKVVVFAVRTETFPAARQTETILLATNDPNDFAAVRRHILGGFQHLPTTAEYMHRNAATLAASHGNDICLAVQYLGARRMPFLLAMKLAADRVLRRFGSALTDRLFQAVGRLAPHPLPAALRRIVDGHEHLLLLSVADDGIAEARRRLSRDRGKSIAIHTCTAKEAAALQRLRFATAGATIRFAAVERAAGALIAIDCALPRNRANWQIALPDDLARQVLARADYGHFLCHVFHLDFILRPGSDAAAFEAALLALLSAEGIMCPAEHSFGHHYPAPENVVAFYRALDPTNTLNPGIGQTSRGKNWT</sequence>
<dbReference type="InterPro" id="IPR016173">
    <property type="entry name" value="D-lactate_DH_C-sub2"/>
</dbReference>
<dbReference type="GO" id="GO:0008720">
    <property type="term" value="F:D-lactate dehydrogenase (NAD+) activity"/>
    <property type="evidence" value="ECO:0007669"/>
    <property type="project" value="UniProtKB-EC"/>
</dbReference>
<dbReference type="SUPFAM" id="SSF56176">
    <property type="entry name" value="FAD-binding/transporter-associated domain-like"/>
    <property type="match status" value="1"/>
</dbReference>
<dbReference type="PROSITE" id="PS51387">
    <property type="entry name" value="FAD_PCMH"/>
    <property type="match status" value="1"/>
</dbReference>
<dbReference type="InterPro" id="IPR016166">
    <property type="entry name" value="FAD-bd_PCMH"/>
</dbReference>
<dbReference type="Pfam" id="PF09330">
    <property type="entry name" value="Lact-deh-memb"/>
    <property type="match status" value="1"/>
</dbReference>
<dbReference type="InterPro" id="IPR006094">
    <property type="entry name" value="Oxid_FAD_bind_N"/>
</dbReference>
<dbReference type="Gene3D" id="3.30.70.610">
    <property type="entry name" value="D-lactate dehydrogenase, cap domain, subdomain 1"/>
    <property type="match status" value="1"/>
</dbReference>
<dbReference type="InterPro" id="IPR012256">
    <property type="entry name" value="D_lactate_DH"/>
</dbReference>
<comment type="cofactor">
    <cofactor evidence="1 5">
        <name>FAD</name>
        <dbReference type="ChEBI" id="CHEBI:57692"/>
    </cofactor>
</comment>
<dbReference type="InterPro" id="IPR036318">
    <property type="entry name" value="FAD-bd_PCMH-like_sf"/>
</dbReference>
<dbReference type="NCBIfam" id="NF008387">
    <property type="entry name" value="PRK11183.1"/>
    <property type="match status" value="1"/>
</dbReference>
<dbReference type="Proteomes" id="UP001222770">
    <property type="component" value="Unassembled WGS sequence"/>
</dbReference>
<protein>
    <recommendedName>
        <fullName evidence="5">D-lactate dehydrogenase</fullName>
        <ecNumber evidence="5">1.1.5.12</ecNumber>
    </recommendedName>
</protein>
<keyword evidence="5" id="KW-0874">Quinone</keyword>
<keyword evidence="4 5" id="KW-0560">Oxidoreductase</keyword>
<evidence type="ECO:0000313" key="7">
    <source>
        <dbReference type="EMBL" id="MDF8335112.1"/>
    </source>
</evidence>
<feature type="domain" description="FAD-binding PCMH-type" evidence="6">
    <location>
        <begin position="36"/>
        <end position="209"/>
    </location>
</feature>
<evidence type="ECO:0000256" key="1">
    <source>
        <dbReference type="ARBA" id="ARBA00001974"/>
    </source>
</evidence>
<dbReference type="EMBL" id="JAROCY010000021">
    <property type="protein sequence ID" value="MDF8335112.1"/>
    <property type="molecule type" value="Genomic_DNA"/>
</dbReference>
<dbReference type="EC" id="1.1.5.12" evidence="5"/>
<dbReference type="Gene3D" id="3.30.1370.20">
    <property type="entry name" value="D-lactate dehydrogenase, cap domain, subdomain 2"/>
    <property type="match status" value="1"/>
</dbReference>
<organism evidence="7 8">
    <name type="scientific">Novosphingobium cyanobacteriorum</name>
    <dbReference type="NCBI Taxonomy" id="3024215"/>
    <lineage>
        <taxon>Bacteria</taxon>
        <taxon>Pseudomonadati</taxon>
        <taxon>Pseudomonadota</taxon>
        <taxon>Alphaproteobacteria</taxon>
        <taxon>Sphingomonadales</taxon>
        <taxon>Sphingomonadaceae</taxon>
        <taxon>Novosphingobium</taxon>
    </lineage>
</organism>
<comment type="function">
    <text evidence="5">Catalyzes the oxidation of D-lactate to pyruvate.</text>
</comment>
<dbReference type="PANTHER" id="PTHR43716:SF1">
    <property type="entry name" value="D-2-HYDROXYGLUTARATE DEHYDROGENASE, MITOCHONDRIAL"/>
    <property type="match status" value="1"/>
</dbReference>
<evidence type="ECO:0000256" key="5">
    <source>
        <dbReference type="PIRNR" id="PIRNR000101"/>
    </source>
</evidence>
<proteinExistence type="predicted"/>
<dbReference type="RefSeq" id="WP_277279951.1">
    <property type="nucleotide sequence ID" value="NZ_JAROCY010000021.1"/>
</dbReference>
<evidence type="ECO:0000256" key="2">
    <source>
        <dbReference type="ARBA" id="ARBA00022630"/>
    </source>
</evidence>
<dbReference type="InterPro" id="IPR051264">
    <property type="entry name" value="FAD-oxidored/transferase_4"/>
</dbReference>